<dbReference type="InterPro" id="IPR029044">
    <property type="entry name" value="Nucleotide-diphossugar_trans"/>
</dbReference>
<proteinExistence type="inferred from homology"/>
<dbReference type="SUPFAM" id="SSF51161">
    <property type="entry name" value="Trimeric LpxA-like enzymes"/>
    <property type="match status" value="1"/>
</dbReference>
<dbReference type="SUPFAM" id="SSF53448">
    <property type="entry name" value="Nucleotide-diphospho-sugar transferases"/>
    <property type="match status" value="1"/>
</dbReference>
<dbReference type="PANTHER" id="PTHR43584:SF8">
    <property type="entry name" value="N-ACETYLMURAMATE ALPHA-1-PHOSPHATE URIDYLYLTRANSFERASE"/>
    <property type="match status" value="1"/>
</dbReference>
<accession>A0A1F7Y3Z2</accession>
<evidence type="ECO:0000256" key="5">
    <source>
        <dbReference type="ARBA" id="ARBA00022679"/>
    </source>
</evidence>
<comment type="pathway">
    <text evidence="2">Nucleotide-sugar biosynthesis; UDP-N-acetyl-alpha-D-glucosamine biosynthesis; UDP-N-acetyl-alpha-D-glucosamine from N-acetyl-alpha-D-glucosamine 1-phosphate: step 1/1.</text>
</comment>
<evidence type="ECO:0000256" key="10">
    <source>
        <dbReference type="ARBA" id="ARBA00048493"/>
    </source>
</evidence>
<comment type="similarity">
    <text evidence="4">In the N-terminal section; belongs to the N-acetylglucosamine-1-phosphate uridyltransferase family.</text>
</comment>
<dbReference type="InterPro" id="IPR005835">
    <property type="entry name" value="NTP_transferase_dom"/>
</dbReference>
<keyword evidence="7" id="KW-0511">Multifunctional enzyme</keyword>
<dbReference type="CDD" id="cd04181">
    <property type="entry name" value="NTP_transferase"/>
    <property type="match status" value="1"/>
</dbReference>
<evidence type="ECO:0000313" key="13">
    <source>
        <dbReference type="EMBL" id="OGM21378.1"/>
    </source>
</evidence>
<dbReference type="InterPro" id="IPR011004">
    <property type="entry name" value="Trimer_LpxA-like_sf"/>
</dbReference>
<gene>
    <name evidence="13" type="ORF">A2714_02315</name>
</gene>
<dbReference type="EMBL" id="MGGE01000018">
    <property type="protein sequence ID" value="OGM21378.1"/>
    <property type="molecule type" value="Genomic_DNA"/>
</dbReference>
<comment type="catalytic activity">
    <reaction evidence="10">
        <text>N-acetyl-alpha-D-glucosamine 1-phosphate + UTP + H(+) = UDP-N-acetyl-alpha-D-glucosamine + diphosphate</text>
        <dbReference type="Rhea" id="RHEA:13509"/>
        <dbReference type="ChEBI" id="CHEBI:15378"/>
        <dbReference type="ChEBI" id="CHEBI:33019"/>
        <dbReference type="ChEBI" id="CHEBI:46398"/>
        <dbReference type="ChEBI" id="CHEBI:57705"/>
        <dbReference type="ChEBI" id="CHEBI:57776"/>
        <dbReference type="EC" id="2.7.7.23"/>
    </reaction>
</comment>
<dbReference type="InterPro" id="IPR023915">
    <property type="entry name" value="Bifunctiontional_GlmU_arc-type"/>
</dbReference>
<evidence type="ECO:0000256" key="3">
    <source>
        <dbReference type="ARBA" id="ARBA00007707"/>
    </source>
</evidence>
<evidence type="ECO:0000256" key="6">
    <source>
        <dbReference type="ARBA" id="ARBA00022695"/>
    </source>
</evidence>
<keyword evidence="5" id="KW-0808">Transferase</keyword>
<evidence type="ECO:0000256" key="7">
    <source>
        <dbReference type="ARBA" id="ARBA00023268"/>
    </source>
</evidence>
<protein>
    <submittedName>
        <fullName evidence="13">Uncharacterized protein</fullName>
    </submittedName>
</protein>
<keyword evidence="6" id="KW-0548">Nucleotidyltransferase</keyword>
<dbReference type="Pfam" id="PF25087">
    <property type="entry name" value="GMPPB_C"/>
    <property type="match status" value="1"/>
</dbReference>
<dbReference type="InterPro" id="IPR056729">
    <property type="entry name" value="GMPPB_C"/>
</dbReference>
<evidence type="ECO:0000256" key="1">
    <source>
        <dbReference type="ARBA" id="ARBA00005166"/>
    </source>
</evidence>
<dbReference type="InterPro" id="IPR050065">
    <property type="entry name" value="GlmU-like"/>
</dbReference>
<dbReference type="Proteomes" id="UP000178419">
    <property type="component" value="Unassembled WGS sequence"/>
</dbReference>
<evidence type="ECO:0000256" key="8">
    <source>
        <dbReference type="ARBA" id="ARBA00023315"/>
    </source>
</evidence>
<organism evidence="13 14">
    <name type="scientific">Candidatus Woesebacteria bacterium RIFCSPHIGHO2_01_FULL_38_9</name>
    <dbReference type="NCBI Taxonomy" id="1802492"/>
    <lineage>
        <taxon>Bacteria</taxon>
        <taxon>Candidatus Woeseibacteriota</taxon>
    </lineage>
</organism>
<feature type="domain" description="Nucleotidyl transferase" evidence="11">
    <location>
        <begin position="6"/>
        <end position="215"/>
    </location>
</feature>
<name>A0A1F7Y3Z2_9BACT</name>
<comment type="similarity">
    <text evidence="3">In the C-terminal section; belongs to the transferase hexapeptide repeat family.</text>
</comment>
<evidence type="ECO:0000256" key="9">
    <source>
        <dbReference type="ARBA" id="ARBA00048247"/>
    </source>
</evidence>
<sequence>MKDTTAVVMAAGKGTRLLPLTLTVPKPLIRLLGKTPLEYNLDNIVGHVHEIVLVVGYLREKIIDYLGDAYKGTKIKYVNQKFPKGTAHALSVAQSEVRTKHVLVLNGDDIYDKDLILKTMKLENDVIVGKKDKNWKNFGILQAGKGNYLLGIVEKPERYVGDLANIGIYKMKSEIFDYFGKIKKSVRGEYEITDMITKYAKANKVEIISCNSGWQPLSHPWDLLNFAENKLKGIRTTPKGKIEKNAVIKGRLHLGKNSVIKSGAYLEGNFYIGDNCEIGPNCYLKSFGSIDDGSDVGNAVEVTRSVIGKDTKIKHLSYVGDSIIGNNVNLGAGTIISNLRHDNFPILFRVNKKLINSERRKFGTVIGDFVKTGANTTLYPGTKLDSGTTTLPGEIVDYD</sequence>
<evidence type="ECO:0000259" key="11">
    <source>
        <dbReference type="Pfam" id="PF00483"/>
    </source>
</evidence>
<comment type="caution">
    <text evidence="13">The sequence shown here is derived from an EMBL/GenBank/DDBJ whole genome shotgun (WGS) entry which is preliminary data.</text>
</comment>
<dbReference type="Pfam" id="PF00483">
    <property type="entry name" value="NTP_transferase"/>
    <property type="match status" value="1"/>
</dbReference>
<dbReference type="GO" id="GO:0019134">
    <property type="term" value="F:glucosamine-1-phosphate N-acetyltransferase activity"/>
    <property type="evidence" value="ECO:0007669"/>
    <property type="project" value="UniProtKB-EC"/>
</dbReference>
<evidence type="ECO:0000313" key="14">
    <source>
        <dbReference type="Proteomes" id="UP000178419"/>
    </source>
</evidence>
<dbReference type="GO" id="GO:0006048">
    <property type="term" value="P:UDP-N-acetylglucosamine biosynthetic process"/>
    <property type="evidence" value="ECO:0007669"/>
    <property type="project" value="UniProtKB-UniPathway"/>
</dbReference>
<evidence type="ECO:0000256" key="2">
    <source>
        <dbReference type="ARBA" id="ARBA00005208"/>
    </source>
</evidence>
<dbReference type="Gene3D" id="3.90.550.10">
    <property type="entry name" value="Spore Coat Polysaccharide Biosynthesis Protein SpsA, Chain A"/>
    <property type="match status" value="1"/>
</dbReference>
<evidence type="ECO:0000256" key="4">
    <source>
        <dbReference type="ARBA" id="ARBA00007947"/>
    </source>
</evidence>
<comment type="pathway">
    <text evidence="1">Nucleotide-sugar biosynthesis; UDP-N-acetyl-alpha-D-glucosamine biosynthesis; N-acetyl-alpha-D-glucosamine 1-phosphate from alpha-D-glucosamine 6-phosphate (route II): step 2/2.</text>
</comment>
<dbReference type="NCBIfam" id="TIGR03992">
    <property type="entry name" value="Arch_glmU"/>
    <property type="match status" value="1"/>
</dbReference>
<dbReference type="UniPathway" id="UPA00113">
    <property type="reaction ID" value="UER00532"/>
</dbReference>
<dbReference type="PANTHER" id="PTHR43584">
    <property type="entry name" value="NUCLEOTIDYL TRANSFERASE"/>
    <property type="match status" value="1"/>
</dbReference>
<dbReference type="GO" id="GO:0003977">
    <property type="term" value="F:UDP-N-acetylglucosamine diphosphorylase activity"/>
    <property type="evidence" value="ECO:0007669"/>
    <property type="project" value="UniProtKB-EC"/>
</dbReference>
<dbReference type="Gene3D" id="2.160.10.10">
    <property type="entry name" value="Hexapeptide repeat proteins"/>
    <property type="match status" value="1"/>
</dbReference>
<feature type="domain" description="Mannose-1-phosphate guanyltransferase C-terminal" evidence="12">
    <location>
        <begin position="267"/>
        <end position="377"/>
    </location>
</feature>
<comment type="catalytic activity">
    <reaction evidence="9">
        <text>alpha-D-glucosamine 1-phosphate + acetyl-CoA = N-acetyl-alpha-D-glucosamine 1-phosphate + CoA + H(+)</text>
        <dbReference type="Rhea" id="RHEA:13725"/>
        <dbReference type="ChEBI" id="CHEBI:15378"/>
        <dbReference type="ChEBI" id="CHEBI:57287"/>
        <dbReference type="ChEBI" id="CHEBI:57288"/>
        <dbReference type="ChEBI" id="CHEBI:57776"/>
        <dbReference type="ChEBI" id="CHEBI:58516"/>
        <dbReference type="EC" id="2.3.1.157"/>
    </reaction>
</comment>
<dbReference type="AlphaFoldDB" id="A0A1F7Y3Z2"/>
<keyword evidence="8" id="KW-0012">Acyltransferase</keyword>
<evidence type="ECO:0000259" key="12">
    <source>
        <dbReference type="Pfam" id="PF25087"/>
    </source>
</evidence>
<reference evidence="13 14" key="1">
    <citation type="journal article" date="2016" name="Nat. Commun.">
        <title>Thousands of microbial genomes shed light on interconnected biogeochemical processes in an aquifer system.</title>
        <authorList>
            <person name="Anantharaman K."/>
            <person name="Brown C.T."/>
            <person name="Hug L.A."/>
            <person name="Sharon I."/>
            <person name="Castelle C.J."/>
            <person name="Probst A.J."/>
            <person name="Thomas B.C."/>
            <person name="Singh A."/>
            <person name="Wilkins M.J."/>
            <person name="Karaoz U."/>
            <person name="Brodie E.L."/>
            <person name="Williams K.H."/>
            <person name="Hubbard S.S."/>
            <person name="Banfield J.F."/>
        </authorList>
    </citation>
    <scope>NUCLEOTIDE SEQUENCE [LARGE SCALE GENOMIC DNA]</scope>
</reference>